<sequence>MHPFTCLTLFLWVVVSTFTLPLMGQVILMSLLTLILLQRSRRNVRLLKLALWLTLPMMFSLLLFHGWIIPGNSLFSAADYSGIIQGGKIGIRVSLLIAGGLLFVDLTPASRLMAAMGQAGYSTRAAYLLVSPLLLVARINSLIKSVRKAQKARGHNPGGTILARLSSSLGLIFPVITCALSDIHQRAVALDSRGFRYSGQRTVCFPCADRPAERAGRYVLLTFAVTQLFIRFVLIRFI</sequence>
<evidence type="ECO:0000256" key="2">
    <source>
        <dbReference type="ARBA" id="ARBA00008564"/>
    </source>
</evidence>
<protein>
    <submittedName>
        <fullName evidence="7">Energy-coupling factor transporter transmembrane protein EcfT</fullName>
    </submittedName>
</protein>
<evidence type="ECO:0000256" key="4">
    <source>
        <dbReference type="ARBA" id="ARBA00022989"/>
    </source>
</evidence>
<evidence type="ECO:0000256" key="5">
    <source>
        <dbReference type="ARBA" id="ARBA00023136"/>
    </source>
</evidence>
<keyword evidence="5 6" id="KW-0472">Membrane</keyword>
<dbReference type="Proteomes" id="UP001209854">
    <property type="component" value="Unassembled WGS sequence"/>
</dbReference>
<evidence type="ECO:0000256" key="6">
    <source>
        <dbReference type="SAM" id="Phobius"/>
    </source>
</evidence>
<dbReference type="EMBL" id="JAPFCC010000001">
    <property type="protein sequence ID" value="MCW7552302.1"/>
    <property type="molecule type" value="Genomic_DNA"/>
</dbReference>
<feature type="transmembrane region" description="Helical" evidence="6">
    <location>
        <begin position="121"/>
        <end position="141"/>
    </location>
</feature>
<keyword evidence="8" id="KW-1185">Reference proteome</keyword>
<comment type="similarity">
    <text evidence="2">Belongs to the CbiQ family.</text>
</comment>
<dbReference type="RefSeq" id="WP_262567272.1">
    <property type="nucleotide sequence ID" value="NZ_JAPFCC010000001.1"/>
</dbReference>
<organism evidence="7 8">
    <name type="scientific">Endozoicomonas gorgoniicola</name>
    <dbReference type="NCBI Taxonomy" id="1234144"/>
    <lineage>
        <taxon>Bacteria</taxon>
        <taxon>Pseudomonadati</taxon>
        <taxon>Pseudomonadota</taxon>
        <taxon>Gammaproteobacteria</taxon>
        <taxon>Oceanospirillales</taxon>
        <taxon>Endozoicomonadaceae</taxon>
        <taxon>Endozoicomonas</taxon>
    </lineage>
</organism>
<name>A0ABT3MSF9_9GAMM</name>
<evidence type="ECO:0000313" key="7">
    <source>
        <dbReference type="EMBL" id="MCW7552302.1"/>
    </source>
</evidence>
<evidence type="ECO:0000256" key="1">
    <source>
        <dbReference type="ARBA" id="ARBA00004141"/>
    </source>
</evidence>
<feature type="transmembrane region" description="Helical" evidence="6">
    <location>
        <begin position="49"/>
        <end position="69"/>
    </location>
</feature>
<keyword evidence="4 6" id="KW-1133">Transmembrane helix</keyword>
<comment type="caution">
    <text evidence="7">The sequence shown here is derived from an EMBL/GenBank/DDBJ whole genome shotgun (WGS) entry which is preliminary data.</text>
</comment>
<proteinExistence type="inferred from homology"/>
<evidence type="ECO:0000256" key="3">
    <source>
        <dbReference type="ARBA" id="ARBA00022692"/>
    </source>
</evidence>
<accession>A0ABT3MSF9</accession>
<comment type="subcellular location">
    <subcellularLocation>
        <location evidence="1">Membrane</location>
        <topology evidence="1">Multi-pass membrane protein</topology>
    </subcellularLocation>
</comment>
<gene>
    <name evidence="7" type="ORF">NX722_06490</name>
</gene>
<dbReference type="InterPro" id="IPR003339">
    <property type="entry name" value="ABC/ECF_trnsptr_transmembrane"/>
</dbReference>
<feature type="transmembrane region" description="Helical" evidence="6">
    <location>
        <begin position="12"/>
        <end position="37"/>
    </location>
</feature>
<keyword evidence="3 6" id="KW-0812">Transmembrane</keyword>
<evidence type="ECO:0000313" key="8">
    <source>
        <dbReference type="Proteomes" id="UP001209854"/>
    </source>
</evidence>
<reference evidence="7 8" key="1">
    <citation type="submission" date="2022-10" db="EMBL/GenBank/DDBJ databases">
        <title>High-quality genome sequences of two octocoral-associated bacteria, Endozoicomonas euniceicola EF212 and Endozoicomonas gorgoniicola PS125.</title>
        <authorList>
            <person name="Chiou Y.-J."/>
            <person name="Chen Y.-H."/>
        </authorList>
    </citation>
    <scope>NUCLEOTIDE SEQUENCE [LARGE SCALE GENOMIC DNA]</scope>
    <source>
        <strain evidence="7 8">PS125</strain>
    </source>
</reference>
<dbReference type="CDD" id="cd16914">
    <property type="entry name" value="EcfT"/>
    <property type="match status" value="1"/>
</dbReference>
<feature type="transmembrane region" description="Helical" evidence="6">
    <location>
        <begin position="218"/>
        <end position="237"/>
    </location>
</feature>
<dbReference type="Pfam" id="PF02361">
    <property type="entry name" value="CbiQ"/>
    <property type="match status" value="1"/>
</dbReference>